<evidence type="ECO:0000313" key="4">
    <source>
        <dbReference type="Proteomes" id="UP000481872"/>
    </source>
</evidence>
<sequence>MLIKVNGRSFEISENVSINNIKEKMYSNSDMVIINGLPIKEDKILKDKDELTFIKKGEKPKKEELETLMVSRHTKGVFEKLKKSVVGVAGLGGLGSNIAIFLARIGVGKLVLVDFDVVEPSNLNRQQYYIRHIGMKKTDAIKEIIKEINPYILVEVVDRYLDKDNAIYTFKECDVVIEAFDNAKCKAELVNAILLDTNKYIISGNGMAGSFSSNSIITKKINSRFYVCGDGENEAKEGSGLMAPRVSIAAGHMANMAVRILLGDSEV</sequence>
<accession>A0A6M0H4N4</accession>
<dbReference type="RefSeq" id="WP_199870254.1">
    <property type="nucleotide sequence ID" value="NZ_JAAGPU010000021.1"/>
</dbReference>
<dbReference type="Gene3D" id="3.40.50.720">
    <property type="entry name" value="NAD(P)-binding Rossmann-like Domain"/>
    <property type="match status" value="1"/>
</dbReference>
<name>A0A6M0H4N4_9CLOT</name>
<dbReference type="InterPro" id="IPR012729">
    <property type="entry name" value="ThiF_fam2"/>
</dbReference>
<keyword evidence="3" id="KW-0808">Transferase</keyword>
<dbReference type="InterPro" id="IPR032726">
    <property type="entry name" value="ThiS-like_dom"/>
</dbReference>
<protein>
    <submittedName>
        <fullName evidence="3">Sulfur carrier protein ThiS adenylyltransferase ThiF</fullName>
    </submittedName>
</protein>
<dbReference type="InterPro" id="IPR035985">
    <property type="entry name" value="Ubiquitin-activating_enz"/>
</dbReference>
<dbReference type="Pfam" id="PF14453">
    <property type="entry name" value="ThiS-like"/>
    <property type="match status" value="1"/>
</dbReference>
<dbReference type="GO" id="GO:0016779">
    <property type="term" value="F:nucleotidyltransferase activity"/>
    <property type="evidence" value="ECO:0007669"/>
    <property type="project" value="UniProtKB-KW"/>
</dbReference>
<proteinExistence type="predicted"/>
<reference evidence="3 4" key="1">
    <citation type="submission" date="2020-02" db="EMBL/GenBank/DDBJ databases">
        <title>Genome assembly of a novel Clostridium senegalense strain.</title>
        <authorList>
            <person name="Gupta T.B."/>
            <person name="Jauregui R."/>
            <person name="Maclean P."/>
            <person name="Nawarathana A."/>
            <person name="Brightwell G."/>
        </authorList>
    </citation>
    <scope>NUCLEOTIDE SEQUENCE [LARGE SCALE GENOMIC DNA]</scope>
    <source>
        <strain evidence="3 4">AGRFS4</strain>
    </source>
</reference>
<dbReference type="GO" id="GO:0061504">
    <property type="term" value="P:cyclic threonylcarbamoyladenosine biosynthetic process"/>
    <property type="evidence" value="ECO:0007669"/>
    <property type="project" value="TreeGrafter"/>
</dbReference>
<keyword evidence="4" id="KW-1185">Reference proteome</keyword>
<dbReference type="AlphaFoldDB" id="A0A6M0H4N4"/>
<gene>
    <name evidence="3" type="primary">thiF</name>
    <name evidence="3" type="ORF">G3M99_11560</name>
</gene>
<feature type="domain" description="THIF-type NAD/FAD binding fold" evidence="1">
    <location>
        <begin position="74"/>
        <end position="265"/>
    </location>
</feature>
<feature type="domain" description="ThiS-like ubiquitin" evidence="2">
    <location>
        <begin position="1"/>
        <end position="57"/>
    </location>
</feature>
<evidence type="ECO:0000259" key="2">
    <source>
        <dbReference type="Pfam" id="PF14453"/>
    </source>
</evidence>
<keyword evidence="3" id="KW-0548">Nucleotidyltransferase</keyword>
<dbReference type="GO" id="GO:0061503">
    <property type="term" value="F:tRNA threonylcarbamoyladenosine dehydratase"/>
    <property type="evidence" value="ECO:0007669"/>
    <property type="project" value="TreeGrafter"/>
</dbReference>
<dbReference type="Pfam" id="PF00899">
    <property type="entry name" value="ThiF"/>
    <property type="match status" value="1"/>
</dbReference>
<dbReference type="PANTHER" id="PTHR43267">
    <property type="entry name" value="TRNA THREONYLCARBAMOYLADENOSINE DEHYDRATASE"/>
    <property type="match status" value="1"/>
</dbReference>
<dbReference type="SUPFAM" id="SSF69572">
    <property type="entry name" value="Activating enzymes of the ubiquitin-like proteins"/>
    <property type="match status" value="1"/>
</dbReference>
<dbReference type="InterPro" id="IPR045886">
    <property type="entry name" value="ThiF/MoeB/HesA"/>
</dbReference>
<dbReference type="PANTHER" id="PTHR43267:SF3">
    <property type="entry name" value="THIF PROTEIN"/>
    <property type="match status" value="1"/>
</dbReference>
<comment type="caution">
    <text evidence="3">The sequence shown here is derived from an EMBL/GenBank/DDBJ whole genome shotgun (WGS) entry which is preliminary data.</text>
</comment>
<evidence type="ECO:0000259" key="1">
    <source>
        <dbReference type="Pfam" id="PF00899"/>
    </source>
</evidence>
<dbReference type="NCBIfam" id="TIGR02354">
    <property type="entry name" value="thiF_fam2"/>
    <property type="match status" value="1"/>
</dbReference>
<evidence type="ECO:0000313" key="3">
    <source>
        <dbReference type="EMBL" id="NEU05477.1"/>
    </source>
</evidence>
<dbReference type="EMBL" id="JAAGPU010000021">
    <property type="protein sequence ID" value="NEU05477.1"/>
    <property type="molecule type" value="Genomic_DNA"/>
</dbReference>
<dbReference type="NCBIfam" id="NF006395">
    <property type="entry name" value="PRK08644.1"/>
    <property type="match status" value="1"/>
</dbReference>
<organism evidence="3 4">
    <name type="scientific">Clostridium senegalense</name>
    <dbReference type="NCBI Taxonomy" id="1465809"/>
    <lineage>
        <taxon>Bacteria</taxon>
        <taxon>Bacillati</taxon>
        <taxon>Bacillota</taxon>
        <taxon>Clostridia</taxon>
        <taxon>Eubacteriales</taxon>
        <taxon>Clostridiaceae</taxon>
        <taxon>Clostridium</taxon>
    </lineage>
</organism>
<dbReference type="GO" id="GO:0008641">
    <property type="term" value="F:ubiquitin-like modifier activating enzyme activity"/>
    <property type="evidence" value="ECO:0007669"/>
    <property type="project" value="InterPro"/>
</dbReference>
<dbReference type="InterPro" id="IPR000594">
    <property type="entry name" value="ThiF_NAD_FAD-bd"/>
</dbReference>
<dbReference type="Proteomes" id="UP000481872">
    <property type="component" value="Unassembled WGS sequence"/>
</dbReference>